<accession>A0A5C4QBG8</accession>
<reference evidence="1 2" key="1">
    <citation type="submission" date="2019-06" db="EMBL/GenBank/DDBJ databases">
        <title>Micromonospora ordensis sp. nov., isolated from deep marine sediment.</title>
        <authorList>
            <person name="Veyisoglu A."/>
            <person name="Carro L."/>
            <person name="Klenk H.-P."/>
            <person name="Sahin N."/>
        </authorList>
    </citation>
    <scope>NUCLEOTIDE SEQUENCE [LARGE SCALE GENOMIC DNA]</scope>
    <source>
        <strain evidence="1 2">S2509</strain>
    </source>
</reference>
<dbReference type="OrthoDB" id="4198010at2"/>
<evidence type="ECO:0000313" key="1">
    <source>
        <dbReference type="EMBL" id="TNH22725.1"/>
    </source>
</evidence>
<evidence type="ECO:0000313" key="2">
    <source>
        <dbReference type="Proteomes" id="UP000306145"/>
    </source>
</evidence>
<dbReference type="Proteomes" id="UP000306145">
    <property type="component" value="Unassembled WGS sequence"/>
</dbReference>
<keyword evidence="2" id="KW-1185">Reference proteome</keyword>
<proteinExistence type="predicted"/>
<organism evidence="1 2">
    <name type="scientific">Micromonospora orduensis</name>
    <dbReference type="NCBI Taxonomy" id="1420891"/>
    <lineage>
        <taxon>Bacteria</taxon>
        <taxon>Bacillati</taxon>
        <taxon>Actinomycetota</taxon>
        <taxon>Actinomycetes</taxon>
        <taxon>Micromonosporales</taxon>
        <taxon>Micromonosporaceae</taxon>
        <taxon>Micromonospora</taxon>
    </lineage>
</organism>
<sequence length="74" mass="8390">MNIGRWSWAGQERYPGFCPALVRKRDPRTEAQALGAETLTVLTLAEAEHQFPMHLDLIASVVQRGRFPRPFPEA</sequence>
<name>A0A5C4QBG8_9ACTN</name>
<dbReference type="AlphaFoldDB" id="A0A5C4QBG8"/>
<gene>
    <name evidence="1" type="ORF">FHG89_28720</name>
</gene>
<protein>
    <submittedName>
        <fullName evidence="1">Uncharacterized protein</fullName>
    </submittedName>
</protein>
<comment type="caution">
    <text evidence="1">The sequence shown here is derived from an EMBL/GenBank/DDBJ whole genome shotgun (WGS) entry which is preliminary data.</text>
</comment>
<dbReference type="RefSeq" id="WP_139587530.1">
    <property type="nucleotide sequence ID" value="NZ_VDFY01000257.1"/>
</dbReference>
<dbReference type="EMBL" id="VDFY01000257">
    <property type="protein sequence ID" value="TNH22725.1"/>
    <property type="molecule type" value="Genomic_DNA"/>
</dbReference>